<accession>A0A854WTF0</accession>
<dbReference type="EMBL" id="NSGR01000003">
    <property type="protein sequence ID" value="PCH14138.1"/>
    <property type="molecule type" value="Genomic_DNA"/>
</dbReference>
<sequence>MNLLNNLTAWDYKDSESFKLSIDTDKIIAINEENFPIIDDFLREVSCEGSGILIGNGQYYFVMKPYNELIELINGQKEKPPELGVLMLKVVDKKINFEAVAYVKHIDYVFKSQVTFTSKKHEAMKLTEEEAKEYPIFNWVSLKEEMP</sequence>
<dbReference type="RefSeq" id="WP_096633226.1">
    <property type="nucleotide sequence ID" value="NZ_NSGR01000003.1"/>
</dbReference>
<evidence type="ECO:0000313" key="1">
    <source>
        <dbReference type="EMBL" id="PCH13872.1"/>
    </source>
</evidence>
<evidence type="ECO:0000313" key="2">
    <source>
        <dbReference type="EMBL" id="PCH14138.1"/>
    </source>
</evidence>
<reference evidence="1 3" key="1">
    <citation type="submission" date="2016-06" db="EMBL/GenBank/DDBJ databases">
        <authorList>
            <person name="Haines A.N."/>
            <person name="Council K.R."/>
        </authorList>
    </citation>
    <scope>NUCLEOTIDE SEQUENCE [LARGE SCALE GENOMIC DNA]</scope>
    <source>
        <strain evidence="1 3">SP158-29</strain>
    </source>
</reference>
<name>A0A854WTF0_9STRE</name>
<dbReference type="Proteomes" id="UP000217465">
    <property type="component" value="Unassembled WGS sequence"/>
</dbReference>
<protein>
    <submittedName>
        <fullName evidence="1">Uncharacterized protein</fullName>
    </submittedName>
</protein>
<comment type="caution">
    <text evidence="1">The sequence shown here is derived from an EMBL/GenBank/DDBJ whole genome shotgun (WGS) entry which is preliminary data.</text>
</comment>
<proteinExistence type="predicted"/>
<evidence type="ECO:0000313" key="3">
    <source>
        <dbReference type="Proteomes" id="UP000217465"/>
    </source>
</evidence>
<dbReference type="AlphaFoldDB" id="A0A854WTF0"/>
<dbReference type="EMBL" id="NSGR01000004">
    <property type="protein sequence ID" value="PCH13872.1"/>
    <property type="molecule type" value="Genomic_DNA"/>
</dbReference>
<gene>
    <name evidence="2" type="ORF">A9Y57_00140</name>
    <name evidence="1" type="ORF">A9Y57_00506</name>
</gene>
<organism evidence="1 3">
    <name type="scientific">Streptococcus parauberis</name>
    <dbReference type="NCBI Taxonomy" id="1348"/>
    <lineage>
        <taxon>Bacteria</taxon>
        <taxon>Bacillati</taxon>
        <taxon>Bacillota</taxon>
        <taxon>Bacilli</taxon>
        <taxon>Lactobacillales</taxon>
        <taxon>Streptococcaceae</taxon>
        <taxon>Streptococcus</taxon>
    </lineage>
</organism>